<comment type="catalytic activity">
    <reaction evidence="1">
        <text>ATP + protein L-histidine = ADP + protein N-phospho-L-histidine.</text>
        <dbReference type="EC" id="2.7.13.3"/>
    </reaction>
</comment>
<keyword evidence="5" id="KW-0547">Nucleotide-binding</keyword>
<dbReference type="RefSeq" id="WP_015861642.1">
    <property type="nucleotide sequence ID" value="NC_012796.1"/>
</dbReference>
<dbReference type="PROSITE" id="PS50113">
    <property type="entry name" value="PAC"/>
    <property type="match status" value="2"/>
</dbReference>
<evidence type="ECO:0000256" key="11">
    <source>
        <dbReference type="PROSITE-ProRule" id="PRU00169"/>
    </source>
</evidence>
<dbReference type="SMART" id="SM00065">
    <property type="entry name" value="GAF"/>
    <property type="match status" value="1"/>
</dbReference>
<evidence type="ECO:0000259" key="15">
    <source>
        <dbReference type="PROSITE" id="PS50113"/>
    </source>
</evidence>
<dbReference type="CDD" id="cd00082">
    <property type="entry name" value="HisKA"/>
    <property type="match status" value="1"/>
</dbReference>
<dbReference type="CDD" id="cd16922">
    <property type="entry name" value="HATPase_EvgS-ArcB-TorS-like"/>
    <property type="match status" value="1"/>
</dbReference>
<evidence type="ECO:0000256" key="5">
    <source>
        <dbReference type="ARBA" id="ARBA00022741"/>
    </source>
</evidence>
<dbReference type="PROSITE" id="PS50110">
    <property type="entry name" value="RESPONSE_REGULATORY"/>
    <property type="match status" value="1"/>
</dbReference>
<dbReference type="PRINTS" id="PR00344">
    <property type="entry name" value="BCTRLSENSOR"/>
</dbReference>
<organism evidence="16 17">
    <name type="scientific">Solidesulfovibrio magneticus (strain ATCC 700980 / DSM 13731 / RS-1)</name>
    <name type="common">Desulfovibrio magneticus</name>
    <dbReference type="NCBI Taxonomy" id="573370"/>
    <lineage>
        <taxon>Bacteria</taxon>
        <taxon>Pseudomonadati</taxon>
        <taxon>Thermodesulfobacteriota</taxon>
        <taxon>Desulfovibrionia</taxon>
        <taxon>Desulfovibrionales</taxon>
        <taxon>Desulfovibrionaceae</taxon>
        <taxon>Solidesulfovibrio</taxon>
    </lineage>
</organism>
<dbReference type="Gene3D" id="3.40.50.2300">
    <property type="match status" value="1"/>
</dbReference>
<dbReference type="InterPro" id="IPR000014">
    <property type="entry name" value="PAS"/>
</dbReference>
<dbReference type="HOGENOM" id="CLU_000445_114_15_7"/>
<feature type="domain" description="Response regulatory" evidence="13">
    <location>
        <begin position="851"/>
        <end position="968"/>
    </location>
</feature>
<evidence type="ECO:0000256" key="1">
    <source>
        <dbReference type="ARBA" id="ARBA00000085"/>
    </source>
</evidence>
<dbReference type="Proteomes" id="UP000009071">
    <property type="component" value="Chromosome"/>
</dbReference>
<dbReference type="CDD" id="cd00130">
    <property type="entry name" value="PAS"/>
    <property type="match status" value="2"/>
</dbReference>
<comment type="subunit">
    <text evidence="9">At low DSF concentrations, interacts with RpfF.</text>
</comment>
<dbReference type="CDD" id="cd17546">
    <property type="entry name" value="REC_hyHK_CKI1_RcsC-like"/>
    <property type="match status" value="1"/>
</dbReference>
<dbReference type="Pfam" id="PF13426">
    <property type="entry name" value="PAS_9"/>
    <property type="match status" value="2"/>
</dbReference>
<evidence type="ECO:0000259" key="13">
    <source>
        <dbReference type="PROSITE" id="PS50110"/>
    </source>
</evidence>
<gene>
    <name evidence="16" type="ordered locus">DMR_29900</name>
</gene>
<evidence type="ECO:0000256" key="9">
    <source>
        <dbReference type="ARBA" id="ARBA00064003"/>
    </source>
</evidence>
<dbReference type="SUPFAM" id="SSF55781">
    <property type="entry name" value="GAF domain-like"/>
    <property type="match status" value="1"/>
</dbReference>
<keyword evidence="17" id="KW-1185">Reference proteome</keyword>
<dbReference type="GO" id="GO:0005524">
    <property type="term" value="F:ATP binding"/>
    <property type="evidence" value="ECO:0007669"/>
    <property type="project" value="UniProtKB-KW"/>
</dbReference>
<dbReference type="Pfam" id="PF00072">
    <property type="entry name" value="Response_reg"/>
    <property type="match status" value="1"/>
</dbReference>
<dbReference type="FunFam" id="3.30.565.10:FF:000010">
    <property type="entry name" value="Sensor histidine kinase RcsC"/>
    <property type="match status" value="1"/>
</dbReference>
<dbReference type="SMART" id="SM00448">
    <property type="entry name" value="REC"/>
    <property type="match status" value="1"/>
</dbReference>
<feature type="domain" description="PAC" evidence="15">
    <location>
        <begin position="242"/>
        <end position="295"/>
    </location>
</feature>
<dbReference type="Gene3D" id="3.30.565.10">
    <property type="entry name" value="Histidine kinase-like ATPase, C-terminal domain"/>
    <property type="match status" value="1"/>
</dbReference>
<dbReference type="eggNOG" id="COG5002">
    <property type="taxonomic scope" value="Bacteria"/>
</dbReference>
<feature type="modified residue" description="4-aspartylphosphate" evidence="11">
    <location>
        <position position="900"/>
    </location>
</feature>
<dbReference type="InterPro" id="IPR036097">
    <property type="entry name" value="HisK_dim/P_sf"/>
</dbReference>
<dbReference type="InterPro" id="IPR005467">
    <property type="entry name" value="His_kinase_dom"/>
</dbReference>
<dbReference type="InterPro" id="IPR000700">
    <property type="entry name" value="PAS-assoc_C"/>
</dbReference>
<evidence type="ECO:0000256" key="4">
    <source>
        <dbReference type="ARBA" id="ARBA00022679"/>
    </source>
</evidence>
<dbReference type="AlphaFoldDB" id="C4XHW3"/>
<proteinExistence type="predicted"/>
<dbReference type="EMBL" id="AP010904">
    <property type="protein sequence ID" value="BAH76481.1"/>
    <property type="molecule type" value="Genomic_DNA"/>
</dbReference>
<dbReference type="InterPro" id="IPR036890">
    <property type="entry name" value="HATPase_C_sf"/>
</dbReference>
<keyword evidence="4" id="KW-0808">Transferase</keyword>
<evidence type="ECO:0000256" key="8">
    <source>
        <dbReference type="ARBA" id="ARBA00023012"/>
    </source>
</evidence>
<dbReference type="InterPro" id="IPR011006">
    <property type="entry name" value="CheY-like_superfamily"/>
</dbReference>
<evidence type="ECO:0000256" key="3">
    <source>
        <dbReference type="ARBA" id="ARBA00022553"/>
    </source>
</evidence>
<dbReference type="SUPFAM" id="SSF47384">
    <property type="entry name" value="Homodimeric domain of signal transducing histidine kinase"/>
    <property type="match status" value="1"/>
</dbReference>
<dbReference type="SMART" id="SM00091">
    <property type="entry name" value="PAS"/>
    <property type="match status" value="3"/>
</dbReference>
<reference evidence="16 17" key="1">
    <citation type="journal article" date="2009" name="Genome Res.">
        <title>Whole genome sequence of Desulfovibrio magneticus strain RS-1 revealed common gene clusters in magnetotactic bacteria.</title>
        <authorList>
            <person name="Nakazawa H."/>
            <person name="Arakaki A."/>
            <person name="Narita-Yamada S."/>
            <person name="Yashiro I."/>
            <person name="Jinno K."/>
            <person name="Aoki N."/>
            <person name="Tsuruyama A."/>
            <person name="Okamura Y."/>
            <person name="Tanikawa S."/>
            <person name="Fujita N."/>
            <person name="Takeyama H."/>
            <person name="Matsunaga T."/>
        </authorList>
    </citation>
    <scope>NUCLEOTIDE SEQUENCE [LARGE SCALE GENOMIC DNA]</scope>
    <source>
        <strain evidence="17">ATCC 700980 / DSM 13731 / RS-1</strain>
    </source>
</reference>
<dbReference type="InterPro" id="IPR003661">
    <property type="entry name" value="HisK_dim/P_dom"/>
</dbReference>
<keyword evidence="3 11" id="KW-0597">Phosphoprotein</keyword>
<evidence type="ECO:0000313" key="17">
    <source>
        <dbReference type="Proteomes" id="UP000009071"/>
    </source>
</evidence>
<dbReference type="Pfam" id="PF00512">
    <property type="entry name" value="HisKA"/>
    <property type="match status" value="1"/>
</dbReference>
<dbReference type="SUPFAM" id="SSF52172">
    <property type="entry name" value="CheY-like"/>
    <property type="match status" value="1"/>
</dbReference>
<protein>
    <recommendedName>
        <fullName evidence="10">Sensory/regulatory protein RpfC</fullName>
        <ecNumber evidence="2">2.7.13.3</ecNumber>
    </recommendedName>
</protein>
<dbReference type="PANTHER" id="PTHR45339">
    <property type="entry name" value="HYBRID SIGNAL TRANSDUCTION HISTIDINE KINASE J"/>
    <property type="match status" value="1"/>
</dbReference>
<dbReference type="Gene3D" id="3.30.450.20">
    <property type="entry name" value="PAS domain"/>
    <property type="match status" value="3"/>
</dbReference>
<evidence type="ECO:0000256" key="7">
    <source>
        <dbReference type="ARBA" id="ARBA00022840"/>
    </source>
</evidence>
<keyword evidence="7" id="KW-0067">ATP-binding</keyword>
<dbReference type="SMART" id="SM00387">
    <property type="entry name" value="HATPase_c"/>
    <property type="match status" value="1"/>
</dbReference>
<evidence type="ECO:0000256" key="2">
    <source>
        <dbReference type="ARBA" id="ARBA00012438"/>
    </source>
</evidence>
<dbReference type="InterPro" id="IPR029016">
    <property type="entry name" value="GAF-like_dom_sf"/>
</dbReference>
<keyword evidence="8" id="KW-0902">Two-component regulatory system</keyword>
<dbReference type="Gene3D" id="1.10.287.130">
    <property type="match status" value="1"/>
</dbReference>
<dbReference type="SMART" id="SM00388">
    <property type="entry name" value="HisKA"/>
    <property type="match status" value="1"/>
</dbReference>
<accession>C4XHW3</accession>
<dbReference type="GO" id="GO:0000155">
    <property type="term" value="F:phosphorelay sensor kinase activity"/>
    <property type="evidence" value="ECO:0007669"/>
    <property type="project" value="InterPro"/>
</dbReference>
<name>C4XHW3_SOLM1</name>
<dbReference type="NCBIfam" id="TIGR00229">
    <property type="entry name" value="sensory_box"/>
    <property type="match status" value="1"/>
</dbReference>
<dbReference type="PROSITE" id="PS50112">
    <property type="entry name" value="PAS"/>
    <property type="match status" value="1"/>
</dbReference>
<dbReference type="EC" id="2.7.13.3" evidence="2"/>
<dbReference type="InterPro" id="IPR003594">
    <property type="entry name" value="HATPase_dom"/>
</dbReference>
<dbReference type="InterPro" id="IPR003018">
    <property type="entry name" value="GAF"/>
</dbReference>
<evidence type="ECO:0000256" key="10">
    <source>
        <dbReference type="ARBA" id="ARBA00068150"/>
    </source>
</evidence>
<dbReference type="InterPro" id="IPR035965">
    <property type="entry name" value="PAS-like_dom_sf"/>
</dbReference>
<dbReference type="InterPro" id="IPR013656">
    <property type="entry name" value="PAS_4"/>
</dbReference>
<evidence type="ECO:0000313" key="16">
    <source>
        <dbReference type="EMBL" id="BAH76481.1"/>
    </source>
</evidence>
<dbReference type="OrthoDB" id="9758705at2"/>
<evidence type="ECO:0000259" key="14">
    <source>
        <dbReference type="PROSITE" id="PS50112"/>
    </source>
</evidence>
<feature type="domain" description="PAC" evidence="15">
    <location>
        <begin position="109"/>
        <end position="161"/>
    </location>
</feature>
<dbReference type="InterPro" id="IPR001789">
    <property type="entry name" value="Sig_transdc_resp-reg_receiver"/>
</dbReference>
<dbReference type="SUPFAM" id="SSF55785">
    <property type="entry name" value="PYP-like sensor domain (PAS domain)"/>
    <property type="match status" value="3"/>
</dbReference>
<feature type="domain" description="PAS" evidence="14">
    <location>
        <begin position="162"/>
        <end position="210"/>
    </location>
</feature>
<dbReference type="PROSITE" id="PS50109">
    <property type="entry name" value="HIS_KIN"/>
    <property type="match status" value="1"/>
</dbReference>
<dbReference type="Gene3D" id="3.30.450.40">
    <property type="match status" value="1"/>
</dbReference>
<keyword evidence="6" id="KW-0418">Kinase</keyword>
<sequence length="988" mass="111989">MITAKHPRYIMSHSKEINHPTSKEIETLSKTVMQDKSLFNTVLNCLPMPYFLVDNSERIVQTNSASLEMLKISGPIEETYGKTLAEVFYNDPKHITFMSQTLCQGIVYRDLEVPTKDRHGNDLNIIANIFPLYDTNNICIGGMSIYVNHTERKMTQKALQESEKKNHDLIQNLHAGVVVHAPDSRIIVANDQASQLLGLSIPQLKGKNALDPEWCFIHEDGTKMSFAEYPVSQVIKTRSPVRNLILGINRHLHKDLVWVLVNAFPEFDQNNELLQVIVTFVNITDRKKYEEQILRNEMRLLSIVNILQHQFTSAQDFLDFALDEAIKITESKIGYIYRYNEDRQVFILNTWSKDVMHECSITSPQVCYELDKTGIWGEAVRQRKPIILNNFQEEHPLKKGLPPGHAFLKSFMTIPVFKENKIVLVVGMGNKESDYSSTDVYQLTLLMDSVSKILDQKKAEQALVKSEETLRSIIQETPIGIHIYELFERELVLTGANQAADLILGINHSQLIGKKLNDAFPMLEETNISDQYLEVLKTGKTWHTEQIGYEDVNISGTYEILCFRIFSNQIAVMFMDISSRKQEEFELENAKRAAESSNKAKSEFLANMSHEIRTPLNGIMGMLQLLESTDTDHEQSEYIDIALSSCRNLTRLISDILDLSRIEHGNITLENHGFNISHLTEEVINTFITELSSKEIELSTSIEKNIPEIVYGDSGRLRQIIFNIFGNSIKFTSSGRIFINIDSLIQRQTIYLFIEVSDTGIGIPEDKLDEIFVPFTQADGSLTRKYGGVGLGLSIVKKLLIAMGGTITVESNIDKGTTTCIAIPFQTSEPPILDNTNKNYALPEINSTKLKILIAEDDPINQLTTSSFIKKIGHFSKCVNDEKEAIEILKSEHFDLILMDIQMPNLDGVETTLVIRNSNEIFSKIPIIAITAHAMDGDREFFLQSGMNGYLSKPLIIEDLNNVINQTLANANRQRADEAVIYPHNEKN</sequence>
<dbReference type="PANTHER" id="PTHR45339:SF1">
    <property type="entry name" value="HYBRID SIGNAL TRANSDUCTION HISTIDINE KINASE J"/>
    <property type="match status" value="1"/>
</dbReference>
<dbReference type="KEGG" id="dma:DMR_29900"/>
<evidence type="ECO:0000256" key="6">
    <source>
        <dbReference type="ARBA" id="ARBA00022777"/>
    </source>
</evidence>
<feature type="domain" description="Histidine kinase" evidence="12">
    <location>
        <begin position="607"/>
        <end position="827"/>
    </location>
</feature>
<dbReference type="Pfam" id="PF13185">
    <property type="entry name" value="GAF_2"/>
    <property type="match status" value="1"/>
</dbReference>
<dbReference type="STRING" id="573370.DMR_29900"/>
<dbReference type="SUPFAM" id="SSF55874">
    <property type="entry name" value="ATPase domain of HSP90 chaperone/DNA topoisomerase II/histidine kinase"/>
    <property type="match status" value="1"/>
</dbReference>
<dbReference type="Pfam" id="PF02518">
    <property type="entry name" value="HATPase_c"/>
    <property type="match status" value="1"/>
</dbReference>
<dbReference type="Pfam" id="PF08448">
    <property type="entry name" value="PAS_4"/>
    <property type="match status" value="1"/>
</dbReference>
<dbReference type="FunFam" id="1.10.287.130:FF:000002">
    <property type="entry name" value="Two-component osmosensing histidine kinase"/>
    <property type="match status" value="1"/>
</dbReference>
<dbReference type="InterPro" id="IPR004358">
    <property type="entry name" value="Sig_transdc_His_kin-like_C"/>
</dbReference>
<evidence type="ECO:0000259" key="12">
    <source>
        <dbReference type="PROSITE" id="PS50109"/>
    </source>
</evidence>